<dbReference type="Gene3D" id="1.10.10.60">
    <property type="entry name" value="Homeodomain-like"/>
    <property type="match status" value="2"/>
</dbReference>
<gene>
    <name evidence="5" type="ORF">DYH56_02320</name>
</gene>
<evidence type="ECO:0000256" key="2">
    <source>
        <dbReference type="ARBA" id="ARBA00023125"/>
    </source>
</evidence>
<evidence type="ECO:0000313" key="5">
    <source>
        <dbReference type="EMBL" id="REI42621.1"/>
    </source>
</evidence>
<dbReference type="Proteomes" id="UP000263486">
    <property type="component" value="Unassembled WGS sequence"/>
</dbReference>
<keyword evidence="3" id="KW-0804">Transcription</keyword>
<dbReference type="PANTHER" id="PTHR47504">
    <property type="entry name" value="RIGHT ORIGIN-BINDING PROTEIN"/>
    <property type="match status" value="1"/>
</dbReference>
<dbReference type="InterPro" id="IPR050959">
    <property type="entry name" value="MarA-like"/>
</dbReference>
<proteinExistence type="predicted"/>
<dbReference type="Pfam" id="PF12833">
    <property type="entry name" value="HTH_18"/>
    <property type="match status" value="1"/>
</dbReference>
<dbReference type="PROSITE" id="PS01124">
    <property type="entry name" value="HTH_ARAC_FAMILY_2"/>
    <property type="match status" value="1"/>
</dbReference>
<name>A0ABX9KJJ4_9FUSO</name>
<sequence>MNYTPILKEIIDYVENNIYRPITLDEIAANFFISKFHFHRIFKVYTGISFGQYMGKRRLQHIGDDILKDRSAEIWKVALKYSYTQPQILNRTFKKYYNITPTQYRKDNIRTIIQDKLVILEKETISLNGKIMIDLSLDYLEKTKVYGVTYSIDLTKTPLTEEEIVGFTKMKSQDFIGIPQLRKMYYVSIKRTKDIYTFGFFTDKKLDFSEHFTIPSGLYALLHYSGDRLYNSLDVVINDIQSIFDKEHLTPNRDILEVVQQFFIENPAHYSIIIPVEVSK</sequence>
<dbReference type="InterPro" id="IPR018060">
    <property type="entry name" value="HTH_AraC"/>
</dbReference>
<dbReference type="PANTHER" id="PTHR47504:SF5">
    <property type="entry name" value="RIGHT ORIGIN-BINDING PROTEIN"/>
    <property type="match status" value="1"/>
</dbReference>
<dbReference type="InterPro" id="IPR009057">
    <property type="entry name" value="Homeodomain-like_sf"/>
</dbReference>
<dbReference type="SMART" id="SM00342">
    <property type="entry name" value="HTH_ARAC"/>
    <property type="match status" value="1"/>
</dbReference>
<feature type="domain" description="HTH araC/xylS-type" evidence="4">
    <location>
        <begin position="8"/>
        <end position="107"/>
    </location>
</feature>
<protein>
    <submittedName>
        <fullName evidence="5">Helix-turn-helix domain-containing protein</fullName>
    </submittedName>
</protein>
<keyword evidence="2" id="KW-0238">DNA-binding</keyword>
<keyword evidence="1" id="KW-0805">Transcription regulation</keyword>
<keyword evidence="6" id="KW-1185">Reference proteome</keyword>
<reference evidence="5 6" key="1">
    <citation type="submission" date="2018-08" db="EMBL/GenBank/DDBJ databases">
        <title>Draft genome sequence of Psychrilyobacter sp. strain SD5 isolated from Black Sea water.</title>
        <authorList>
            <person name="Yadav S."/>
            <person name="Villanueva L."/>
            <person name="Damste J.S.S."/>
        </authorList>
    </citation>
    <scope>NUCLEOTIDE SEQUENCE [LARGE SCALE GENOMIC DNA]</scope>
    <source>
        <strain evidence="5 6">SD5</strain>
    </source>
</reference>
<organism evidence="5 6">
    <name type="scientific">Psychrilyobacter piezotolerans</name>
    <dbReference type="NCBI Taxonomy" id="2293438"/>
    <lineage>
        <taxon>Bacteria</taxon>
        <taxon>Fusobacteriati</taxon>
        <taxon>Fusobacteriota</taxon>
        <taxon>Fusobacteriia</taxon>
        <taxon>Fusobacteriales</taxon>
        <taxon>Fusobacteriaceae</taxon>
        <taxon>Psychrilyobacter</taxon>
    </lineage>
</organism>
<evidence type="ECO:0000313" key="6">
    <source>
        <dbReference type="Proteomes" id="UP000263486"/>
    </source>
</evidence>
<evidence type="ECO:0000256" key="1">
    <source>
        <dbReference type="ARBA" id="ARBA00023015"/>
    </source>
</evidence>
<dbReference type="RefSeq" id="WP_114641245.1">
    <property type="nucleotide sequence ID" value="NZ_JAACIO010000003.1"/>
</dbReference>
<accession>A0ABX9KJJ4</accession>
<evidence type="ECO:0000256" key="3">
    <source>
        <dbReference type="ARBA" id="ARBA00023163"/>
    </source>
</evidence>
<dbReference type="SUPFAM" id="SSF46689">
    <property type="entry name" value="Homeodomain-like"/>
    <property type="match status" value="2"/>
</dbReference>
<evidence type="ECO:0000259" key="4">
    <source>
        <dbReference type="PROSITE" id="PS01124"/>
    </source>
</evidence>
<comment type="caution">
    <text evidence="5">The sequence shown here is derived from an EMBL/GenBank/DDBJ whole genome shotgun (WGS) entry which is preliminary data.</text>
</comment>
<dbReference type="EMBL" id="QUAJ01000003">
    <property type="protein sequence ID" value="REI42621.1"/>
    <property type="molecule type" value="Genomic_DNA"/>
</dbReference>